<accession>A0A4D6K884</accession>
<protein>
    <submittedName>
        <fullName evidence="2">Uncharacterized protein</fullName>
    </submittedName>
</protein>
<dbReference type="EMBL" id="CP039375">
    <property type="protein sequence ID" value="QCD64347.1"/>
    <property type="molecule type" value="Genomic_DNA"/>
</dbReference>
<dbReference type="KEGG" id="halz:E5139_01365"/>
<dbReference type="RefSeq" id="WP_015763763.1">
    <property type="nucleotide sequence ID" value="NZ_CP039375.1"/>
</dbReference>
<evidence type="ECO:0000313" key="3">
    <source>
        <dbReference type="Proteomes" id="UP000297053"/>
    </source>
</evidence>
<dbReference type="GeneID" id="42177544"/>
<reference evidence="2 3" key="2">
    <citation type="submission" date="2019-04" db="EMBL/GenBank/DDBJ databases">
        <authorList>
            <person name="Yang S."/>
            <person name="Wei W."/>
        </authorList>
    </citation>
    <scope>NUCLEOTIDE SEQUENCE [LARGE SCALE GENOMIC DNA]</scope>
    <source>
        <strain evidence="3">ZP60</strain>
    </source>
</reference>
<dbReference type="AlphaFoldDB" id="A0A4D6K884"/>
<feature type="region of interest" description="Disordered" evidence="1">
    <location>
        <begin position="68"/>
        <end position="97"/>
    </location>
</feature>
<name>A0A4D6K884_9EURY</name>
<gene>
    <name evidence="2" type="ORF">E5139_01365</name>
</gene>
<dbReference type="Proteomes" id="UP000297053">
    <property type="component" value="Chromosome"/>
</dbReference>
<dbReference type="OMA" id="YATREHQ"/>
<reference evidence="2 3" key="1">
    <citation type="submission" date="2019-04" db="EMBL/GenBank/DDBJ databases">
        <title>Complete genome sequence of Arthrobacter sp. ZXY-2 associated with effective atrazine degradation and salt adaptation.</title>
        <authorList>
            <person name="Zhao X."/>
        </authorList>
    </citation>
    <scope>NUCLEOTIDE SEQUENCE [LARGE SCALE GENOMIC DNA]</scope>
    <source>
        <strain evidence="3">ZP60</strain>
    </source>
</reference>
<proteinExistence type="predicted"/>
<organism evidence="2 3">
    <name type="scientific">Halomicrobium mukohataei</name>
    <dbReference type="NCBI Taxonomy" id="57705"/>
    <lineage>
        <taxon>Archaea</taxon>
        <taxon>Methanobacteriati</taxon>
        <taxon>Methanobacteriota</taxon>
        <taxon>Stenosarchaea group</taxon>
        <taxon>Halobacteria</taxon>
        <taxon>Halobacteriales</taxon>
        <taxon>Haloarculaceae</taxon>
        <taxon>Halomicrobium</taxon>
    </lineage>
</organism>
<sequence>MDHLASSNVPVYESRDEQRAIWDRCRDRGEPVLAVRNADRGYIVKYDLQHLDARLTSGVVQSLRDRVRSRRGYPTGTDPISEAEGVGGEAGHVSGELHAHSERAARELASHVSGFVLDRGNWA</sequence>
<evidence type="ECO:0000313" key="2">
    <source>
        <dbReference type="EMBL" id="QCD64347.1"/>
    </source>
</evidence>
<evidence type="ECO:0000256" key="1">
    <source>
        <dbReference type="SAM" id="MobiDB-lite"/>
    </source>
</evidence>